<keyword evidence="4" id="KW-0862">Zinc</keyword>
<feature type="domain" description="BED-type" evidence="9">
    <location>
        <begin position="26"/>
        <end position="83"/>
    </location>
</feature>
<evidence type="ECO:0000256" key="7">
    <source>
        <dbReference type="PROSITE-ProRule" id="PRU00027"/>
    </source>
</evidence>
<evidence type="ECO:0000256" key="3">
    <source>
        <dbReference type="ARBA" id="ARBA00022771"/>
    </source>
</evidence>
<dbReference type="SUPFAM" id="SSF53098">
    <property type="entry name" value="Ribonuclease H-like"/>
    <property type="match status" value="1"/>
</dbReference>
<dbReference type="GO" id="GO:0046983">
    <property type="term" value="F:protein dimerization activity"/>
    <property type="evidence" value="ECO:0007669"/>
    <property type="project" value="InterPro"/>
</dbReference>
<dbReference type="InterPro" id="IPR003656">
    <property type="entry name" value="Znf_BED"/>
</dbReference>
<dbReference type="OrthoDB" id="1741262at2759"/>
<evidence type="ECO:0000313" key="10">
    <source>
        <dbReference type="EMBL" id="KAA8537078.1"/>
    </source>
</evidence>
<dbReference type="GO" id="GO:0008270">
    <property type="term" value="F:zinc ion binding"/>
    <property type="evidence" value="ECO:0007669"/>
    <property type="project" value="UniProtKB-KW"/>
</dbReference>
<evidence type="ECO:0000256" key="5">
    <source>
        <dbReference type="ARBA" id="ARBA00023125"/>
    </source>
</evidence>
<gene>
    <name evidence="10" type="ORF">F0562_029556</name>
</gene>
<feature type="compositionally biased region" description="Polar residues" evidence="8">
    <location>
        <begin position="109"/>
        <end position="118"/>
    </location>
</feature>
<sequence>MVETREFFDAFSATQYKDDQGLAPPRATDPGWAHGIMVNGGRQKIKCKYCHKVILGGGISRLKQHLAGERGNVAPCEEVPEDVKVQIQQHLGFKVLEKLQRQKGLKSSKNSVSYFQNSEEGDDEVQRNPKTTSARGTSGKRRGKLVDEGTSSRTKKHKKHFFPMAIPVVQPPIHKSFASQECIDQADMAVAKFMYDAGIPFSVSNSYYFQKMADAIAAAGPGYKMPLYHSLRGKLLNRTVQEAGELCHEMKKSWEVTGCSVMVDRWTGRNDCTVINFFVYCPKGTVFLKSVDATDIMKSSEALLSLFDSVVQEVGPKNVVNFVTDTAPSYKAAGKALMGKYRTFFWSSCSAHCIDLMLKEIGEMDEVKEVLAKAKQITQFIYNNAWVLNLMRKRTGGRDIVQLAITRFASSFLTLQTIVSLKCPLHQMFTSATWMQSTFSKQRAGVEVAEIVVDLHFWSLCDRTLKVTKPLLTVLHLNDCEDRPSVGYIYDAMEKAKKSVIVAFNNKESDYSPYLNVIDRVWQEELHSPLHAAGCYLNPSIFYNPTFSTNKVIQKGLLDCIETLEPNLNAQVMITSHINFYKDAVGDFGRPVALRGRESLAPATWWSLYAADYPDLQRLAVRVLSQTCSTTQCERSRSMFEYIQAKKRNRLEHKRLNNLIFAHYNLHLRERLEASKGRSTRVAFDPICLEAVDANVGEWVEDLELGSTEGEDFSWMDVTVPSERASTSLSSKALSIDICNDSTDDRCSDDTKDIDGNNDL</sequence>
<dbReference type="Pfam" id="PF04937">
    <property type="entry name" value="DUF659"/>
    <property type="match status" value="1"/>
</dbReference>
<dbReference type="PANTHER" id="PTHR32166:SF116">
    <property type="entry name" value="BINDING PROTEIN, PUTATIVE-RELATED"/>
    <property type="match status" value="1"/>
</dbReference>
<dbReference type="PANTHER" id="PTHR32166">
    <property type="entry name" value="OSJNBA0013A04.12 PROTEIN"/>
    <property type="match status" value="1"/>
</dbReference>
<keyword evidence="3 7" id="KW-0863">Zinc-finger</keyword>
<dbReference type="PROSITE" id="PS50808">
    <property type="entry name" value="ZF_BED"/>
    <property type="match status" value="1"/>
</dbReference>
<dbReference type="Pfam" id="PF05699">
    <property type="entry name" value="Dimer_Tnp_hAT"/>
    <property type="match status" value="1"/>
</dbReference>
<dbReference type="InterPro" id="IPR012337">
    <property type="entry name" value="RNaseH-like_sf"/>
</dbReference>
<dbReference type="GO" id="GO:0005634">
    <property type="term" value="C:nucleus"/>
    <property type="evidence" value="ECO:0007669"/>
    <property type="project" value="UniProtKB-SubCell"/>
</dbReference>
<evidence type="ECO:0000256" key="8">
    <source>
        <dbReference type="SAM" id="MobiDB-lite"/>
    </source>
</evidence>
<dbReference type="GO" id="GO:0003677">
    <property type="term" value="F:DNA binding"/>
    <property type="evidence" value="ECO:0007669"/>
    <property type="project" value="UniProtKB-KW"/>
</dbReference>
<dbReference type="InterPro" id="IPR008906">
    <property type="entry name" value="HATC_C_dom"/>
</dbReference>
<evidence type="ECO:0000256" key="4">
    <source>
        <dbReference type="ARBA" id="ARBA00022833"/>
    </source>
</evidence>
<keyword evidence="2" id="KW-0479">Metal-binding</keyword>
<keyword evidence="6" id="KW-0539">Nucleus</keyword>
<evidence type="ECO:0000256" key="6">
    <source>
        <dbReference type="ARBA" id="ARBA00023242"/>
    </source>
</evidence>
<dbReference type="InterPro" id="IPR007021">
    <property type="entry name" value="DUF659"/>
</dbReference>
<keyword evidence="11" id="KW-1185">Reference proteome</keyword>
<dbReference type="AlphaFoldDB" id="A0A5J5B357"/>
<evidence type="ECO:0000256" key="2">
    <source>
        <dbReference type="ARBA" id="ARBA00022723"/>
    </source>
</evidence>
<evidence type="ECO:0000256" key="1">
    <source>
        <dbReference type="ARBA" id="ARBA00004123"/>
    </source>
</evidence>
<proteinExistence type="predicted"/>
<dbReference type="EMBL" id="CM018039">
    <property type="protein sequence ID" value="KAA8537078.1"/>
    <property type="molecule type" value="Genomic_DNA"/>
</dbReference>
<comment type="subcellular location">
    <subcellularLocation>
        <location evidence="1">Nucleus</location>
    </subcellularLocation>
</comment>
<dbReference type="Proteomes" id="UP000325577">
    <property type="component" value="Linkage Group LG16"/>
</dbReference>
<organism evidence="10 11">
    <name type="scientific">Nyssa sinensis</name>
    <dbReference type="NCBI Taxonomy" id="561372"/>
    <lineage>
        <taxon>Eukaryota</taxon>
        <taxon>Viridiplantae</taxon>
        <taxon>Streptophyta</taxon>
        <taxon>Embryophyta</taxon>
        <taxon>Tracheophyta</taxon>
        <taxon>Spermatophyta</taxon>
        <taxon>Magnoliopsida</taxon>
        <taxon>eudicotyledons</taxon>
        <taxon>Gunneridae</taxon>
        <taxon>Pentapetalae</taxon>
        <taxon>asterids</taxon>
        <taxon>Cornales</taxon>
        <taxon>Nyssaceae</taxon>
        <taxon>Nyssa</taxon>
    </lineage>
</organism>
<reference evidence="10 11" key="1">
    <citation type="submission" date="2019-09" db="EMBL/GenBank/DDBJ databases">
        <title>A chromosome-level genome assembly of the Chinese tupelo Nyssa sinensis.</title>
        <authorList>
            <person name="Yang X."/>
            <person name="Kang M."/>
            <person name="Yang Y."/>
            <person name="Xiong H."/>
            <person name="Wang M."/>
            <person name="Zhang Z."/>
            <person name="Wang Z."/>
            <person name="Wu H."/>
            <person name="Ma T."/>
            <person name="Liu J."/>
            <person name="Xi Z."/>
        </authorList>
    </citation>
    <scope>NUCLEOTIDE SEQUENCE [LARGE SCALE GENOMIC DNA]</scope>
    <source>
        <strain evidence="10">J267</strain>
        <tissue evidence="10">Leaf</tissue>
    </source>
</reference>
<evidence type="ECO:0000259" key="9">
    <source>
        <dbReference type="PROSITE" id="PS50808"/>
    </source>
</evidence>
<keyword evidence="5" id="KW-0238">DNA-binding</keyword>
<protein>
    <recommendedName>
        <fullName evidence="9">BED-type domain-containing protein</fullName>
    </recommendedName>
</protein>
<accession>A0A5J5B357</accession>
<dbReference type="Pfam" id="PF02892">
    <property type="entry name" value="zf-BED"/>
    <property type="match status" value="1"/>
</dbReference>
<evidence type="ECO:0000313" key="11">
    <source>
        <dbReference type="Proteomes" id="UP000325577"/>
    </source>
</evidence>
<feature type="region of interest" description="Disordered" evidence="8">
    <location>
        <begin position="109"/>
        <end position="157"/>
    </location>
</feature>
<name>A0A5J5B357_9ASTE</name>